<evidence type="ECO:0000256" key="4">
    <source>
        <dbReference type="ARBA" id="ARBA00022833"/>
    </source>
</evidence>
<dbReference type="SMART" id="SM00235">
    <property type="entry name" value="ZnMc"/>
    <property type="match status" value="1"/>
</dbReference>
<keyword evidence="5 8" id="KW-0482">Metalloprotease</keyword>
<feature type="domain" description="CUB" evidence="10">
    <location>
        <begin position="240"/>
        <end position="352"/>
    </location>
</feature>
<keyword evidence="13" id="KW-1185">Reference proteome</keyword>
<keyword evidence="6" id="KW-1015">Disulfide bond</keyword>
<evidence type="ECO:0000313" key="13">
    <source>
        <dbReference type="Proteomes" id="UP001176940"/>
    </source>
</evidence>
<feature type="binding site" evidence="8">
    <location>
        <position position="29"/>
    </location>
    <ligand>
        <name>Zn(2+)</name>
        <dbReference type="ChEBI" id="CHEBI:29105"/>
        <note>catalytic</note>
    </ligand>
</feature>
<protein>
    <recommendedName>
        <fullName evidence="9">Metalloendopeptidase</fullName>
        <ecNumber evidence="9">3.4.24.-</ecNumber>
    </recommendedName>
</protein>
<organism evidence="12 13">
    <name type="scientific">Ranitomeya imitator</name>
    <name type="common">mimic poison frog</name>
    <dbReference type="NCBI Taxonomy" id="111125"/>
    <lineage>
        <taxon>Eukaryota</taxon>
        <taxon>Metazoa</taxon>
        <taxon>Chordata</taxon>
        <taxon>Craniata</taxon>
        <taxon>Vertebrata</taxon>
        <taxon>Euteleostomi</taxon>
        <taxon>Amphibia</taxon>
        <taxon>Batrachia</taxon>
        <taxon>Anura</taxon>
        <taxon>Neobatrachia</taxon>
        <taxon>Hyloidea</taxon>
        <taxon>Dendrobatidae</taxon>
        <taxon>Dendrobatinae</taxon>
        <taxon>Ranitomeya</taxon>
    </lineage>
</organism>
<dbReference type="InterPro" id="IPR024079">
    <property type="entry name" value="MetalloPept_cat_dom_sf"/>
</dbReference>
<dbReference type="EMBL" id="CAUEEQ010011103">
    <property type="protein sequence ID" value="CAJ0934943.1"/>
    <property type="molecule type" value="Genomic_DNA"/>
</dbReference>
<proteinExistence type="predicted"/>
<dbReference type="Pfam" id="PF00431">
    <property type="entry name" value="CUB"/>
    <property type="match status" value="2"/>
</dbReference>
<evidence type="ECO:0000313" key="12">
    <source>
        <dbReference type="EMBL" id="CAJ0934943.1"/>
    </source>
</evidence>
<gene>
    <name evidence="12" type="ORF">RIMI_LOCUS6205182</name>
</gene>
<feature type="domain" description="CUB" evidence="10">
    <location>
        <begin position="134"/>
        <end position="238"/>
    </location>
</feature>
<reference evidence="12" key="1">
    <citation type="submission" date="2023-07" db="EMBL/GenBank/DDBJ databases">
        <authorList>
            <person name="Stuckert A."/>
        </authorList>
    </citation>
    <scope>NUCLEOTIDE SEQUENCE</scope>
</reference>
<feature type="non-terminal residue" evidence="12">
    <location>
        <position position="1"/>
    </location>
</feature>
<evidence type="ECO:0000256" key="5">
    <source>
        <dbReference type="ARBA" id="ARBA00023049"/>
    </source>
</evidence>
<dbReference type="InterPro" id="IPR000859">
    <property type="entry name" value="CUB_dom"/>
</dbReference>
<feature type="non-terminal residue" evidence="12">
    <location>
        <position position="379"/>
    </location>
</feature>
<name>A0ABN9L986_9NEOB</name>
<evidence type="ECO:0000256" key="7">
    <source>
        <dbReference type="PROSITE-ProRule" id="PRU00059"/>
    </source>
</evidence>
<dbReference type="Gene3D" id="3.40.390.10">
    <property type="entry name" value="Collagenase (Catalytic Domain)"/>
    <property type="match status" value="1"/>
</dbReference>
<evidence type="ECO:0000256" key="1">
    <source>
        <dbReference type="ARBA" id="ARBA00022670"/>
    </source>
</evidence>
<dbReference type="InterPro" id="IPR006026">
    <property type="entry name" value="Peptidase_Metallo"/>
</dbReference>
<dbReference type="SUPFAM" id="SSF49854">
    <property type="entry name" value="Spermadhesin, CUB domain"/>
    <property type="match status" value="2"/>
</dbReference>
<dbReference type="PROSITE" id="PS01180">
    <property type="entry name" value="CUB"/>
    <property type="match status" value="2"/>
</dbReference>
<keyword evidence="3 8" id="KW-0378">Hydrolase</keyword>
<evidence type="ECO:0000256" key="2">
    <source>
        <dbReference type="ARBA" id="ARBA00022723"/>
    </source>
</evidence>
<dbReference type="PROSITE" id="PS51864">
    <property type="entry name" value="ASTACIN"/>
    <property type="match status" value="1"/>
</dbReference>
<dbReference type="SUPFAM" id="SSF55486">
    <property type="entry name" value="Metalloproteases ('zincins'), catalytic domain"/>
    <property type="match status" value="1"/>
</dbReference>
<feature type="binding site" evidence="8">
    <location>
        <position position="39"/>
    </location>
    <ligand>
        <name>Zn(2+)</name>
        <dbReference type="ChEBI" id="CHEBI:29105"/>
        <note>catalytic</note>
    </ligand>
</feature>
<dbReference type="PRINTS" id="PR00480">
    <property type="entry name" value="ASTACIN"/>
</dbReference>
<dbReference type="Proteomes" id="UP001176940">
    <property type="component" value="Unassembled WGS sequence"/>
</dbReference>
<evidence type="ECO:0000256" key="6">
    <source>
        <dbReference type="ARBA" id="ARBA00023157"/>
    </source>
</evidence>
<dbReference type="SMART" id="SM00042">
    <property type="entry name" value="CUB"/>
    <property type="match status" value="2"/>
</dbReference>
<comment type="caution">
    <text evidence="12">The sequence shown here is derived from an EMBL/GenBank/DDBJ whole genome shotgun (WGS) entry which is preliminary data.</text>
</comment>
<accession>A0ABN9L986</accession>
<evidence type="ECO:0000259" key="11">
    <source>
        <dbReference type="PROSITE" id="PS51864"/>
    </source>
</evidence>
<keyword evidence="1 8" id="KW-0645">Protease</keyword>
<evidence type="ECO:0000256" key="3">
    <source>
        <dbReference type="ARBA" id="ARBA00022801"/>
    </source>
</evidence>
<evidence type="ECO:0000259" key="10">
    <source>
        <dbReference type="PROSITE" id="PS01180"/>
    </source>
</evidence>
<dbReference type="PANTHER" id="PTHR10127:SF899">
    <property type="entry name" value="ASTACIN-LIKE METALLOENDOPEPTIDASE-RELATED"/>
    <property type="match status" value="1"/>
</dbReference>
<evidence type="ECO:0000256" key="9">
    <source>
        <dbReference type="RuleBase" id="RU361183"/>
    </source>
</evidence>
<dbReference type="CDD" id="cd00041">
    <property type="entry name" value="CUB"/>
    <property type="match status" value="2"/>
</dbReference>
<dbReference type="Pfam" id="PF01400">
    <property type="entry name" value="Astacin"/>
    <property type="match status" value="1"/>
</dbReference>
<comment type="cofactor">
    <cofactor evidence="8 9">
        <name>Zn(2+)</name>
        <dbReference type="ChEBI" id="CHEBI:29105"/>
    </cofactor>
    <text evidence="8 9">Binds 1 zinc ion per subunit.</text>
</comment>
<feature type="domain" description="Peptidase M12A" evidence="11">
    <location>
        <begin position="1"/>
        <end position="135"/>
    </location>
</feature>
<feature type="active site" evidence="8">
    <location>
        <position position="30"/>
    </location>
</feature>
<feature type="binding site" evidence="8">
    <location>
        <position position="33"/>
    </location>
    <ligand>
        <name>Zn(2+)</name>
        <dbReference type="ChEBI" id="CHEBI:29105"/>
        <note>catalytic</note>
    </ligand>
</feature>
<dbReference type="EC" id="3.4.24.-" evidence="9"/>
<keyword evidence="4 8" id="KW-0862">Zinc</keyword>
<sequence length="379" mass="41604">CWSYLGRIGGSQDLSLLNPGCVSKGIVQHELNHVLGFVHEHTRSDRDAYVDIIWRYIADVYKSNFEKFLPDTNNLGLQYDYTSVMHYGKFAFTNDPGQPTIVPKPDASVPIGQRYGLSSLDLVKINRLYQCDVCSFLLCELSGTFHSGYTSSASVNRPDCLWLIRVATNKFLAVASPLSCRSTDHVVVYDGASKSSPVLFNATCRTGDPPPVVSTGNLMLVEFWSFEKTSFSASYRSVICGGTFTLVSGVVTSPGFPTKYFPSSDCQWSIVAPPGYKVRLSFTSFVLELSRNCVYDYLSILHGSRIGSLVSAKYCGSKKMATIVSAGNWVLLRFHTDKSVQSTGFQVKYTWACVHAHPSQSAQSLSALSISTAISPLCS</sequence>
<dbReference type="InterPro" id="IPR001506">
    <property type="entry name" value="Peptidase_M12A"/>
</dbReference>
<dbReference type="InterPro" id="IPR035914">
    <property type="entry name" value="Sperma_CUB_dom_sf"/>
</dbReference>
<comment type="caution">
    <text evidence="7">Lacks conserved residue(s) required for the propagation of feature annotation.</text>
</comment>
<dbReference type="Gene3D" id="2.60.120.290">
    <property type="entry name" value="Spermadhesin, CUB domain"/>
    <property type="match status" value="2"/>
</dbReference>
<keyword evidence="2 8" id="KW-0479">Metal-binding</keyword>
<evidence type="ECO:0000256" key="8">
    <source>
        <dbReference type="PROSITE-ProRule" id="PRU01211"/>
    </source>
</evidence>
<dbReference type="PANTHER" id="PTHR10127">
    <property type="entry name" value="DISCOIDIN, CUB, EGF, LAMININ , AND ZINC METALLOPROTEASE DOMAIN CONTAINING"/>
    <property type="match status" value="1"/>
</dbReference>